<evidence type="ECO:0000313" key="1">
    <source>
        <dbReference type="EMBL" id="PHK02837.1"/>
    </source>
</evidence>
<dbReference type="GeneID" id="57093889"/>
<dbReference type="RefSeq" id="WP_099067954.1">
    <property type="nucleotide sequence ID" value="NZ_LAHD01000047.1"/>
</dbReference>
<evidence type="ECO:0000313" key="2">
    <source>
        <dbReference type="Proteomes" id="UP000222310"/>
    </source>
</evidence>
<proteinExistence type="predicted"/>
<name>A0A9Q5ZB76_NOSLI</name>
<protein>
    <submittedName>
        <fullName evidence="1">Uncharacterized protein</fullName>
    </submittedName>
</protein>
<comment type="caution">
    <text evidence="1">The sequence shown here is derived from an EMBL/GenBank/DDBJ whole genome shotgun (WGS) entry which is preliminary data.</text>
</comment>
<dbReference type="EMBL" id="LAHD01000047">
    <property type="protein sequence ID" value="PHK02837.1"/>
    <property type="molecule type" value="Genomic_DNA"/>
</dbReference>
<dbReference type="AlphaFoldDB" id="A0A9Q5ZB76"/>
<accession>A0A9Q5ZB76</accession>
<organism evidence="1 2">
    <name type="scientific">Nostoc linckia z8</name>
    <dbReference type="NCBI Taxonomy" id="1628746"/>
    <lineage>
        <taxon>Bacteria</taxon>
        <taxon>Bacillati</taxon>
        <taxon>Cyanobacteriota</taxon>
        <taxon>Cyanophyceae</taxon>
        <taxon>Nostocales</taxon>
        <taxon>Nostocaceae</taxon>
        <taxon>Nostoc</taxon>
    </lineage>
</organism>
<dbReference type="Proteomes" id="UP000222310">
    <property type="component" value="Unassembled WGS sequence"/>
</dbReference>
<reference evidence="1 2" key="1">
    <citation type="submission" date="2015-02" db="EMBL/GenBank/DDBJ databases">
        <title>Nostoc linckia genome annotation.</title>
        <authorList>
            <person name="Zhou Z."/>
        </authorList>
    </citation>
    <scope>NUCLEOTIDE SEQUENCE [LARGE SCALE GENOMIC DNA]</scope>
    <source>
        <strain evidence="2">z8</strain>
    </source>
</reference>
<gene>
    <name evidence="1" type="ORF">VF08_17485</name>
</gene>
<sequence length="64" mass="6677">MLQIIDLENNKLLSEISSEESASVTGGGLESFGVASILAIATGVFKDPIVQAILLFTAINPSLE</sequence>